<organism evidence="2 3">
    <name type="scientific">Virgibacillus kekensis</name>
    <dbReference type="NCBI Taxonomy" id="202261"/>
    <lineage>
        <taxon>Bacteria</taxon>
        <taxon>Bacillati</taxon>
        <taxon>Bacillota</taxon>
        <taxon>Bacilli</taxon>
        <taxon>Bacillales</taxon>
        <taxon>Bacillaceae</taxon>
        <taxon>Virgibacillus</taxon>
    </lineage>
</organism>
<gene>
    <name evidence="2" type="ORF">ACFO3D_06375</name>
</gene>
<sequence>MSLFSLSSKMKSVYQREVINGTDVDSVRVSTVADVQLACSGADEVEVLLEGEISERIADDMEFTVEQKGSFLEINVELKKIFFISVTITDLKLHISLPEKVYNDVTIKSSSGDSIINNIASKTFTGISSSGRQILTGLTVSDQLIVKGSSGDIILNNNNAGLLMAWVSSGSINSKELSCMNNNLDATSGEIHLYNEVLEGNTECKVSSGNIRVQSESFEGNLDIRATSGNVDIFSKKFADDLQVDCHKTSGRCSVNVEGLTIKENSKNRFAGLRGKAGGSRIKADTTSGNVTIAE</sequence>
<evidence type="ECO:0000313" key="2">
    <source>
        <dbReference type="EMBL" id="MFC4557834.1"/>
    </source>
</evidence>
<reference evidence="3" key="1">
    <citation type="journal article" date="2019" name="Int. J. Syst. Evol. Microbiol.">
        <title>The Global Catalogue of Microorganisms (GCM) 10K type strain sequencing project: providing services to taxonomists for standard genome sequencing and annotation.</title>
        <authorList>
            <consortium name="The Broad Institute Genomics Platform"/>
            <consortium name="The Broad Institute Genome Sequencing Center for Infectious Disease"/>
            <person name="Wu L."/>
            <person name="Ma J."/>
        </authorList>
    </citation>
    <scope>NUCLEOTIDE SEQUENCE [LARGE SCALE GENOMIC DNA]</scope>
    <source>
        <strain evidence="3">CGMCC 4.7426</strain>
    </source>
</reference>
<accession>A0ABV9DG79</accession>
<dbReference type="EMBL" id="JBHSFU010000004">
    <property type="protein sequence ID" value="MFC4557834.1"/>
    <property type="molecule type" value="Genomic_DNA"/>
</dbReference>
<feature type="domain" description="DUF4097" evidence="1">
    <location>
        <begin position="33"/>
        <end position="293"/>
    </location>
</feature>
<evidence type="ECO:0000313" key="3">
    <source>
        <dbReference type="Proteomes" id="UP001595989"/>
    </source>
</evidence>
<dbReference type="RefSeq" id="WP_390293948.1">
    <property type="nucleotide sequence ID" value="NZ_JBHSFU010000004.1"/>
</dbReference>
<evidence type="ECO:0000259" key="1">
    <source>
        <dbReference type="Pfam" id="PF13349"/>
    </source>
</evidence>
<proteinExistence type="predicted"/>
<comment type="caution">
    <text evidence="2">The sequence shown here is derived from an EMBL/GenBank/DDBJ whole genome shotgun (WGS) entry which is preliminary data.</text>
</comment>
<protein>
    <submittedName>
        <fullName evidence="2">DUF4097 family beta strand repeat-containing protein</fullName>
    </submittedName>
</protein>
<name>A0ABV9DG79_9BACI</name>
<dbReference type="InterPro" id="IPR025164">
    <property type="entry name" value="Toastrack_DUF4097"/>
</dbReference>
<dbReference type="Pfam" id="PF13349">
    <property type="entry name" value="DUF4097"/>
    <property type="match status" value="1"/>
</dbReference>
<dbReference type="Proteomes" id="UP001595989">
    <property type="component" value="Unassembled WGS sequence"/>
</dbReference>
<keyword evidence="3" id="KW-1185">Reference proteome</keyword>